<proteinExistence type="predicted"/>
<sequence>MRKEEQKMNLDEFYRASSHLDPKLTLLVAKAHHYVPINQLTIDKTSLLLDTNSQSHSQFATITLDQFMTRTSQLSPQVDLRTANNHQLIFGFRIVNKSIVFY</sequence>
<dbReference type="PATRIC" id="fig|797516.3.peg.345"/>
<comment type="caution">
    <text evidence="1">The sequence shown here is derived from an EMBL/GenBank/DDBJ whole genome shotgun (WGS) entry which is preliminary data.</text>
</comment>
<organism evidence="1 2">
    <name type="scientific">Lentilactobacillus kisonensis F0435</name>
    <dbReference type="NCBI Taxonomy" id="797516"/>
    <lineage>
        <taxon>Bacteria</taxon>
        <taxon>Bacillati</taxon>
        <taxon>Bacillota</taxon>
        <taxon>Bacilli</taxon>
        <taxon>Lactobacillales</taxon>
        <taxon>Lactobacillaceae</taxon>
        <taxon>Lentilactobacillus</taxon>
    </lineage>
</organism>
<dbReference type="HOGENOM" id="CLU_2330222_0_0_9"/>
<dbReference type="EMBL" id="AGRJ01000035">
    <property type="protein sequence ID" value="EHO53870.1"/>
    <property type="molecule type" value="Genomic_DNA"/>
</dbReference>
<reference evidence="1 2" key="1">
    <citation type="submission" date="2011-09" db="EMBL/GenBank/DDBJ databases">
        <authorList>
            <person name="Weinstock G."/>
            <person name="Sodergren E."/>
            <person name="Clifton S."/>
            <person name="Fulton L."/>
            <person name="Fulton B."/>
            <person name="Courtney L."/>
            <person name="Fronick C."/>
            <person name="Harrison M."/>
            <person name="Strong C."/>
            <person name="Farmer C."/>
            <person name="Delahaunty K."/>
            <person name="Markovic C."/>
            <person name="Hall O."/>
            <person name="Minx P."/>
            <person name="Tomlinson C."/>
            <person name="Mitreva M."/>
            <person name="Hou S."/>
            <person name="Chen J."/>
            <person name="Wollam A."/>
            <person name="Pepin K.H."/>
            <person name="Johnson M."/>
            <person name="Bhonagiri V."/>
            <person name="Zhang X."/>
            <person name="Suruliraj S."/>
            <person name="Warren W."/>
            <person name="Chinwalla A."/>
            <person name="Mardis E.R."/>
            <person name="Wilson R.K."/>
        </authorList>
    </citation>
    <scope>NUCLEOTIDE SEQUENCE [LARGE SCALE GENOMIC DNA]</scope>
    <source>
        <strain evidence="1 2">F0435</strain>
    </source>
</reference>
<dbReference type="Proteomes" id="UP000005025">
    <property type="component" value="Unassembled WGS sequence"/>
</dbReference>
<accession>H1LCR9</accession>
<evidence type="ECO:0000313" key="2">
    <source>
        <dbReference type="Proteomes" id="UP000005025"/>
    </source>
</evidence>
<dbReference type="STRING" id="797516.HMPREF9104_00382"/>
<dbReference type="AlphaFoldDB" id="H1LCR9"/>
<gene>
    <name evidence="1" type="ORF">HMPREF9104_00382</name>
</gene>
<protein>
    <submittedName>
        <fullName evidence="1">Uncharacterized protein</fullName>
    </submittedName>
</protein>
<evidence type="ECO:0000313" key="1">
    <source>
        <dbReference type="EMBL" id="EHO53870.1"/>
    </source>
</evidence>
<name>H1LCR9_9LACO</name>